<dbReference type="Proteomes" id="UP000078597">
    <property type="component" value="Unassembled WGS sequence"/>
</dbReference>
<evidence type="ECO:0000313" key="3">
    <source>
        <dbReference type="EMBL" id="SBS95021.1"/>
    </source>
</evidence>
<feature type="coiled-coil region" evidence="1">
    <location>
        <begin position="185"/>
        <end position="212"/>
    </location>
</feature>
<dbReference type="AlphaFoldDB" id="A0A1A8WQ42"/>
<dbReference type="VEuPathDB" id="PlasmoDB:PmUG01_09040400"/>
<evidence type="ECO:0000313" key="4">
    <source>
        <dbReference type="Proteomes" id="UP000078597"/>
    </source>
</evidence>
<proteinExistence type="predicted"/>
<keyword evidence="2" id="KW-0472">Membrane</keyword>
<sequence>MELDINNKRISEKENKLEINNINRIILDILCSEAIRKIKFILHVLKELLKKKTNILHVYLTNDIDHLSTENEKKQIFNSLQDQIELCENDSDYNEMKKKIEKYIDSLSETNEILCQNSPTDRNIKENRNKIIEDGSLLLNIFRKMKKLNFASVLNELNNFKAEESLLLNLNQNVYHKKQIINILKEQIKEQIENTKSKMKYIQGQIEKIEKRKKIFFVKFMLYYIYKEEYVHAKMANYNMNINFKYDSTKKSKEDMEEQLKVYDNINDYIKMFLNKRNDNLQNIHDELVEYYEKERFEKNKQLEETKNEINNSIKSIEMKRNKIVKYEEVNKLREEEEKEKMRKEIDEREFLKEYNKSILFLQDIGRNKIKDYDEKRKKNLKKLAAKKKKKKKLAIKRKHIFFNSHCIYFLFFFQSILD</sequence>
<feature type="transmembrane region" description="Helical" evidence="2">
    <location>
        <begin position="401"/>
        <end position="418"/>
    </location>
</feature>
<evidence type="ECO:0000256" key="1">
    <source>
        <dbReference type="SAM" id="Coils"/>
    </source>
</evidence>
<evidence type="ECO:0000256" key="2">
    <source>
        <dbReference type="SAM" id="Phobius"/>
    </source>
</evidence>
<keyword evidence="1" id="KW-0175">Coiled coil</keyword>
<keyword evidence="2" id="KW-1133">Transmembrane helix</keyword>
<keyword evidence="2" id="KW-0812">Transmembrane</keyword>
<reference evidence="4" key="1">
    <citation type="submission" date="2016-05" db="EMBL/GenBank/DDBJ databases">
        <authorList>
            <person name="Naeem Raeece"/>
        </authorList>
    </citation>
    <scope>NUCLEOTIDE SEQUENCE [LARGE SCALE GENOMIC DNA]</scope>
</reference>
<protein>
    <submittedName>
        <fullName evidence="3">Uncharacterized protein</fullName>
    </submittedName>
</protein>
<name>A0A1A8WQ42_PLAMA</name>
<accession>A0A1A8WQ42</accession>
<organism evidence="3 4">
    <name type="scientific">Plasmodium malariae</name>
    <dbReference type="NCBI Taxonomy" id="5858"/>
    <lineage>
        <taxon>Eukaryota</taxon>
        <taxon>Sar</taxon>
        <taxon>Alveolata</taxon>
        <taxon>Apicomplexa</taxon>
        <taxon>Aconoidasida</taxon>
        <taxon>Haemosporida</taxon>
        <taxon>Plasmodiidae</taxon>
        <taxon>Plasmodium</taxon>
        <taxon>Plasmodium (Plasmodium)</taxon>
    </lineage>
</organism>
<dbReference type="EMBL" id="FLQW01003125">
    <property type="protein sequence ID" value="SBS95021.1"/>
    <property type="molecule type" value="Genomic_DNA"/>
</dbReference>
<gene>
    <name evidence="3" type="ORF">PMALA_045760</name>
</gene>
<feature type="coiled-coil region" evidence="1">
    <location>
        <begin position="289"/>
        <end position="350"/>
    </location>
</feature>